<proteinExistence type="predicted"/>
<feature type="compositionally biased region" description="Basic and acidic residues" evidence="1">
    <location>
        <begin position="700"/>
        <end position="724"/>
    </location>
</feature>
<dbReference type="InterPro" id="IPR001251">
    <property type="entry name" value="CRAL-TRIO_dom"/>
</dbReference>
<dbReference type="PANTHER" id="PTHR45657:SF1">
    <property type="entry name" value="CRAL-TRIO DOMAIN-CONTAINING PROTEIN YKL091C-RELATED"/>
    <property type="match status" value="1"/>
</dbReference>
<evidence type="ECO:0000313" key="4">
    <source>
        <dbReference type="EMBL" id="TFJ84534.1"/>
    </source>
</evidence>
<feature type="transmembrane region" description="Helical" evidence="2">
    <location>
        <begin position="853"/>
        <end position="874"/>
    </location>
</feature>
<dbReference type="CDD" id="cd00170">
    <property type="entry name" value="SEC14"/>
    <property type="match status" value="1"/>
</dbReference>
<sequence>MHFSLTFLDTLVVTSLIPALPSLASTLTSVAENVPLHVGLIAASLFLGRLGGALCGRFGCRPSHAHRQSRDPPSNEDDVSPPSFRAILATVLLYSLVWLVQGLVNSLSVYVIGQFFVGVHLGNHAVGLEDGGGHPLPLFLGAMIGFLLSGLFDAQHTLDPCREGDGACVRWAGNAPMAPVGVAVLALSVGTGVLALLASQQRSETELLAALEEAEEGGLPHHLHVLRIPPRYVRGCNGDRVEAARRWKETLAWRAAEGVDTILREPQRNFALIKECYPHFLHRRDRGGRPVYYELLGHINLKKLKARGVTLDEVVRYYIFLTEYIWNKLQPEDDERGAMVSILDVAHVGIMDLRGDALEFLKAASRVVQQHYVERSYKMFILNAPAWFSVLWKSGKLAEMSLLGAGAEEGNCYEWERCTQMGNVSSDSNDCSTMRSPQVIAPLLHENTRRKINILGKDHAPVLEVIAPHHLPVAYGGNDPLALGEAPEEVDFRAYVQRVNSGLEGRAEAEEVEVGGGKAGSLPTGSSGTGSRERKEGGRHAEVDDGGEPVRGGDELGRGVWREGLLGAGERAMARVAGGLRTLRPAFLTPLSATQRANLGRENRFVYDEHRRQWVLIEEEEEEEEEEERWEREHRPHGRGRGAQDMEEERLIRAIQAAHEMGGRSSSISGRLAAVLRGEEGGREGEEAEATAAAAAQARTVEELEGERQGGESEGGREAGRQEGGRVAWEASGESPGEEKNRTWPGSLFLVLLVAWRAMALSLLWVLPLWLLDTWDTAAHEVALLFFLGAMVAVGLWAVQATCPLVSVYAACIATLVGLSLASLLLGPLGGSSNGSGRWVGLSGEGRETAGEALSVIMAALSLLTTAGSFSWAVHVSRALFGKEASEARRDLIPSLLLADAVGVILGPVIFSTARASEQETSHPLGGRAMWFSIVGFAGLASVGMIVWQARPLLAPLTSTGGRSR</sequence>
<dbReference type="Pfam" id="PF00650">
    <property type="entry name" value="CRAL_TRIO"/>
    <property type="match status" value="1"/>
</dbReference>
<evidence type="ECO:0000313" key="5">
    <source>
        <dbReference type="Proteomes" id="UP000355283"/>
    </source>
</evidence>
<feature type="region of interest" description="Disordered" evidence="1">
    <location>
        <begin position="678"/>
        <end position="740"/>
    </location>
</feature>
<gene>
    <name evidence="4" type="ORF">NSK_004519</name>
</gene>
<feature type="compositionally biased region" description="Low complexity" evidence="1">
    <location>
        <begin position="690"/>
        <end position="699"/>
    </location>
</feature>
<feature type="compositionally biased region" description="Low complexity" evidence="1">
    <location>
        <begin position="520"/>
        <end position="530"/>
    </location>
</feature>
<dbReference type="Gene3D" id="3.40.525.10">
    <property type="entry name" value="CRAL-TRIO lipid binding domain"/>
    <property type="match status" value="2"/>
</dbReference>
<feature type="transmembrane region" description="Helical" evidence="2">
    <location>
        <begin position="895"/>
        <end position="917"/>
    </location>
</feature>
<protein>
    <recommendedName>
        <fullName evidence="3">CRAL-TRIO domain-containing protein</fullName>
    </recommendedName>
</protein>
<evidence type="ECO:0000256" key="2">
    <source>
        <dbReference type="SAM" id="Phobius"/>
    </source>
</evidence>
<comment type="caution">
    <text evidence="4">The sequence shown here is derived from an EMBL/GenBank/DDBJ whole genome shotgun (WGS) entry which is preliminary data.</text>
</comment>
<dbReference type="SUPFAM" id="SSF52087">
    <property type="entry name" value="CRAL/TRIO domain"/>
    <property type="match status" value="2"/>
</dbReference>
<organism evidence="4 5">
    <name type="scientific">Nannochloropsis salina CCMP1776</name>
    <dbReference type="NCBI Taxonomy" id="1027361"/>
    <lineage>
        <taxon>Eukaryota</taxon>
        <taxon>Sar</taxon>
        <taxon>Stramenopiles</taxon>
        <taxon>Ochrophyta</taxon>
        <taxon>Eustigmatophyceae</taxon>
        <taxon>Eustigmatales</taxon>
        <taxon>Monodopsidaceae</taxon>
        <taxon>Microchloropsis</taxon>
        <taxon>Microchloropsis salina</taxon>
    </lineage>
</organism>
<name>A0A4D9D0V4_9STRA</name>
<feature type="domain" description="CRAL-TRIO" evidence="3">
    <location>
        <begin position="269"/>
        <end position="483"/>
    </location>
</feature>
<dbReference type="EMBL" id="SDOX01000019">
    <property type="protein sequence ID" value="TFJ84534.1"/>
    <property type="molecule type" value="Genomic_DNA"/>
</dbReference>
<dbReference type="InterPro" id="IPR036865">
    <property type="entry name" value="CRAL-TRIO_dom_sf"/>
</dbReference>
<dbReference type="PROSITE" id="PS50191">
    <property type="entry name" value="CRAL_TRIO"/>
    <property type="match status" value="1"/>
</dbReference>
<dbReference type="OrthoDB" id="187604at2759"/>
<keyword evidence="2" id="KW-1133">Transmembrane helix</keyword>
<feature type="transmembrane region" description="Helical" evidence="2">
    <location>
        <begin position="34"/>
        <end position="60"/>
    </location>
</feature>
<feature type="transmembrane region" description="Helical" evidence="2">
    <location>
        <begin position="806"/>
        <end position="826"/>
    </location>
</feature>
<dbReference type="Proteomes" id="UP000355283">
    <property type="component" value="Unassembled WGS sequence"/>
</dbReference>
<feature type="region of interest" description="Disordered" evidence="1">
    <location>
        <begin position="506"/>
        <end position="556"/>
    </location>
</feature>
<reference evidence="4 5" key="1">
    <citation type="submission" date="2019-01" db="EMBL/GenBank/DDBJ databases">
        <title>Nuclear Genome Assembly of the Microalgal Biofuel strain Nannochloropsis salina CCMP1776.</title>
        <authorList>
            <person name="Hovde B."/>
        </authorList>
    </citation>
    <scope>NUCLEOTIDE SEQUENCE [LARGE SCALE GENOMIC DNA]</scope>
    <source>
        <strain evidence="4 5">CCMP1776</strain>
    </source>
</reference>
<feature type="region of interest" description="Disordered" evidence="1">
    <location>
        <begin position="621"/>
        <end position="646"/>
    </location>
</feature>
<keyword evidence="2" id="KW-0472">Membrane</keyword>
<dbReference type="AlphaFoldDB" id="A0A4D9D0V4"/>
<dbReference type="SMART" id="SM00516">
    <property type="entry name" value="SEC14"/>
    <property type="match status" value="1"/>
</dbReference>
<feature type="transmembrane region" description="Helical" evidence="2">
    <location>
        <begin position="778"/>
        <end position="799"/>
    </location>
</feature>
<dbReference type="PANTHER" id="PTHR45657">
    <property type="entry name" value="CRAL-TRIO DOMAIN-CONTAINING PROTEIN YKL091C-RELATED"/>
    <property type="match status" value="1"/>
</dbReference>
<feature type="transmembrane region" description="Helical" evidence="2">
    <location>
        <begin position="748"/>
        <end position="772"/>
    </location>
</feature>
<dbReference type="SUPFAM" id="SSF103473">
    <property type="entry name" value="MFS general substrate transporter"/>
    <property type="match status" value="1"/>
</dbReference>
<evidence type="ECO:0000256" key="1">
    <source>
        <dbReference type="SAM" id="MobiDB-lite"/>
    </source>
</evidence>
<feature type="transmembrane region" description="Helical" evidence="2">
    <location>
        <begin position="138"/>
        <end position="158"/>
    </location>
</feature>
<dbReference type="InterPro" id="IPR051026">
    <property type="entry name" value="PI/PC_transfer"/>
</dbReference>
<keyword evidence="5" id="KW-1185">Reference proteome</keyword>
<keyword evidence="2" id="KW-0812">Transmembrane</keyword>
<evidence type="ECO:0000259" key="3">
    <source>
        <dbReference type="PROSITE" id="PS50191"/>
    </source>
</evidence>
<dbReference type="InterPro" id="IPR036259">
    <property type="entry name" value="MFS_trans_sf"/>
</dbReference>
<feature type="compositionally biased region" description="Basic and acidic residues" evidence="1">
    <location>
        <begin position="531"/>
        <end position="543"/>
    </location>
</feature>
<feature type="transmembrane region" description="Helical" evidence="2">
    <location>
        <begin position="929"/>
        <end position="948"/>
    </location>
</feature>
<accession>A0A4D9D0V4</accession>